<dbReference type="InterPro" id="IPR023465">
    <property type="entry name" value="Riboflavin_kinase_dom_sf"/>
</dbReference>
<dbReference type="FunFam" id="3.40.50.620:FF:000021">
    <property type="entry name" value="Riboflavin biosynthesis protein"/>
    <property type="match status" value="1"/>
</dbReference>
<evidence type="ECO:0000256" key="4">
    <source>
        <dbReference type="ARBA" id="ARBA00022630"/>
    </source>
</evidence>
<keyword evidence="4 15" id="KW-0285">Flavoprotein</keyword>
<keyword evidence="6 15" id="KW-0808">Transferase</keyword>
<evidence type="ECO:0000259" key="16">
    <source>
        <dbReference type="SMART" id="SM00904"/>
    </source>
</evidence>
<dbReference type="GO" id="GO:0005524">
    <property type="term" value="F:ATP binding"/>
    <property type="evidence" value="ECO:0007669"/>
    <property type="project" value="UniProtKB-UniRule"/>
</dbReference>
<evidence type="ECO:0000313" key="17">
    <source>
        <dbReference type="EMBL" id="TDS13030.1"/>
    </source>
</evidence>
<comment type="catalytic activity">
    <reaction evidence="14 15">
        <text>FMN + ATP + H(+) = FAD + diphosphate</text>
        <dbReference type="Rhea" id="RHEA:17237"/>
        <dbReference type="ChEBI" id="CHEBI:15378"/>
        <dbReference type="ChEBI" id="CHEBI:30616"/>
        <dbReference type="ChEBI" id="CHEBI:33019"/>
        <dbReference type="ChEBI" id="CHEBI:57692"/>
        <dbReference type="ChEBI" id="CHEBI:58210"/>
        <dbReference type="EC" id="2.7.7.2"/>
    </reaction>
</comment>
<comment type="pathway">
    <text evidence="2 15">Cofactor biosynthesis; FAD biosynthesis; FAD from FMN: step 1/1.</text>
</comment>
<evidence type="ECO:0000256" key="9">
    <source>
        <dbReference type="ARBA" id="ARBA00022777"/>
    </source>
</evidence>
<evidence type="ECO:0000313" key="18">
    <source>
        <dbReference type="Proteomes" id="UP000294752"/>
    </source>
</evidence>
<dbReference type="UniPathway" id="UPA00277">
    <property type="reaction ID" value="UER00407"/>
</dbReference>
<keyword evidence="11 15" id="KW-0067">ATP-binding</keyword>
<dbReference type="SMART" id="SM00904">
    <property type="entry name" value="Flavokinase"/>
    <property type="match status" value="1"/>
</dbReference>
<evidence type="ECO:0000256" key="1">
    <source>
        <dbReference type="ARBA" id="ARBA00002121"/>
    </source>
</evidence>
<comment type="function">
    <text evidence="1">Catalyzes the phosphorylation of riboflavin to FMN followed by the adenylation of FMN to FAD.</text>
</comment>
<keyword evidence="12" id="KW-0511">Multifunctional enzyme</keyword>
<dbReference type="GO" id="GO:0006747">
    <property type="term" value="P:FAD biosynthetic process"/>
    <property type="evidence" value="ECO:0007669"/>
    <property type="project" value="UniProtKB-UniRule"/>
</dbReference>
<dbReference type="NCBIfam" id="TIGR00083">
    <property type="entry name" value="ribF"/>
    <property type="match status" value="1"/>
</dbReference>
<organism evidence="17 18">
    <name type="scientific">Sphingobacterium paludis</name>
    <dbReference type="NCBI Taxonomy" id="1476465"/>
    <lineage>
        <taxon>Bacteria</taxon>
        <taxon>Pseudomonadati</taxon>
        <taxon>Bacteroidota</taxon>
        <taxon>Sphingobacteriia</taxon>
        <taxon>Sphingobacteriales</taxon>
        <taxon>Sphingobacteriaceae</taxon>
        <taxon>Sphingobacterium</taxon>
    </lineage>
</organism>
<dbReference type="Pfam" id="PF01687">
    <property type="entry name" value="Flavokinase"/>
    <property type="match status" value="1"/>
</dbReference>
<dbReference type="Gene3D" id="3.40.50.620">
    <property type="entry name" value="HUPs"/>
    <property type="match status" value="1"/>
</dbReference>
<evidence type="ECO:0000256" key="3">
    <source>
        <dbReference type="ARBA" id="ARBA00005201"/>
    </source>
</evidence>
<dbReference type="OrthoDB" id="9803667at2"/>
<dbReference type="InterPro" id="IPR023468">
    <property type="entry name" value="Riboflavin_kinase"/>
</dbReference>
<evidence type="ECO:0000256" key="12">
    <source>
        <dbReference type="ARBA" id="ARBA00023268"/>
    </source>
</evidence>
<evidence type="ECO:0000256" key="11">
    <source>
        <dbReference type="ARBA" id="ARBA00022840"/>
    </source>
</evidence>
<dbReference type="Proteomes" id="UP000294752">
    <property type="component" value="Unassembled WGS sequence"/>
</dbReference>
<dbReference type="EC" id="2.7.1.26" evidence="15"/>
<dbReference type="PANTHER" id="PTHR22749:SF6">
    <property type="entry name" value="RIBOFLAVIN KINASE"/>
    <property type="match status" value="1"/>
</dbReference>
<dbReference type="CDD" id="cd02064">
    <property type="entry name" value="FAD_synthetase_N"/>
    <property type="match status" value="1"/>
</dbReference>
<evidence type="ECO:0000256" key="2">
    <source>
        <dbReference type="ARBA" id="ARBA00004726"/>
    </source>
</evidence>
<evidence type="ECO:0000256" key="6">
    <source>
        <dbReference type="ARBA" id="ARBA00022679"/>
    </source>
</evidence>
<dbReference type="UniPathway" id="UPA00276">
    <property type="reaction ID" value="UER00406"/>
</dbReference>
<dbReference type="GO" id="GO:0003919">
    <property type="term" value="F:FMN adenylyltransferase activity"/>
    <property type="evidence" value="ECO:0007669"/>
    <property type="project" value="UniProtKB-UniRule"/>
</dbReference>
<dbReference type="SUPFAM" id="SSF82114">
    <property type="entry name" value="Riboflavin kinase-like"/>
    <property type="match status" value="1"/>
</dbReference>
<dbReference type="GO" id="GO:0009231">
    <property type="term" value="P:riboflavin biosynthetic process"/>
    <property type="evidence" value="ECO:0007669"/>
    <property type="project" value="InterPro"/>
</dbReference>
<feature type="domain" description="Riboflavin kinase" evidence="16">
    <location>
        <begin position="183"/>
        <end position="324"/>
    </location>
</feature>
<evidence type="ECO:0000256" key="7">
    <source>
        <dbReference type="ARBA" id="ARBA00022695"/>
    </source>
</evidence>
<accession>A0A4R7CXL7</accession>
<keyword evidence="7 15" id="KW-0548">Nucleotidyltransferase</keyword>
<evidence type="ECO:0000256" key="8">
    <source>
        <dbReference type="ARBA" id="ARBA00022741"/>
    </source>
</evidence>
<evidence type="ECO:0000256" key="5">
    <source>
        <dbReference type="ARBA" id="ARBA00022643"/>
    </source>
</evidence>
<reference evidence="17 18" key="1">
    <citation type="submission" date="2019-03" db="EMBL/GenBank/DDBJ databases">
        <title>Genomic Encyclopedia of Type Strains, Phase III (KMG-III): the genomes of soil and plant-associated and newly described type strains.</title>
        <authorList>
            <person name="Whitman W."/>
        </authorList>
    </citation>
    <scope>NUCLEOTIDE SEQUENCE [LARGE SCALE GENOMIC DNA]</scope>
    <source>
        <strain evidence="17 18">CGMCC 1.12801</strain>
    </source>
</reference>
<protein>
    <recommendedName>
        <fullName evidence="15">Riboflavin biosynthesis protein</fullName>
    </recommendedName>
    <domain>
        <recommendedName>
            <fullName evidence="15">Riboflavin kinase</fullName>
            <ecNumber evidence="15">2.7.1.26</ecNumber>
        </recommendedName>
        <alternativeName>
            <fullName evidence="15">Flavokinase</fullName>
        </alternativeName>
    </domain>
    <domain>
        <recommendedName>
            <fullName evidence="15">FMN adenylyltransferase</fullName>
            <ecNumber evidence="15">2.7.7.2</ecNumber>
        </recommendedName>
        <alternativeName>
            <fullName evidence="15">FAD pyrophosphorylase</fullName>
        </alternativeName>
        <alternativeName>
            <fullName evidence="15">FAD synthase</fullName>
        </alternativeName>
    </domain>
</protein>
<dbReference type="InterPro" id="IPR002606">
    <property type="entry name" value="Riboflavin_kinase_bac"/>
</dbReference>
<comment type="pathway">
    <text evidence="3 15">Cofactor biosynthesis; FMN biosynthesis; FMN from riboflavin (ATP route): step 1/1.</text>
</comment>
<comment type="caution">
    <text evidence="17">The sequence shown here is derived from an EMBL/GenBank/DDBJ whole genome shotgun (WGS) entry which is preliminary data.</text>
</comment>
<dbReference type="PIRSF" id="PIRSF004491">
    <property type="entry name" value="FAD_Synth"/>
    <property type="match status" value="1"/>
</dbReference>
<dbReference type="NCBIfam" id="NF004162">
    <property type="entry name" value="PRK05627.1-5"/>
    <property type="match status" value="1"/>
</dbReference>
<dbReference type="PANTHER" id="PTHR22749">
    <property type="entry name" value="RIBOFLAVIN KINASE/FMN ADENYLYLTRANSFERASE"/>
    <property type="match status" value="1"/>
</dbReference>
<dbReference type="InterPro" id="IPR004821">
    <property type="entry name" value="Cyt_trans-like"/>
</dbReference>
<evidence type="ECO:0000256" key="13">
    <source>
        <dbReference type="ARBA" id="ARBA00047880"/>
    </source>
</evidence>
<dbReference type="GO" id="GO:0009398">
    <property type="term" value="P:FMN biosynthetic process"/>
    <property type="evidence" value="ECO:0007669"/>
    <property type="project" value="UniProtKB-UniRule"/>
</dbReference>
<keyword evidence="10 15" id="KW-0274">FAD</keyword>
<comment type="catalytic activity">
    <reaction evidence="13 15">
        <text>riboflavin + ATP = FMN + ADP + H(+)</text>
        <dbReference type="Rhea" id="RHEA:14357"/>
        <dbReference type="ChEBI" id="CHEBI:15378"/>
        <dbReference type="ChEBI" id="CHEBI:30616"/>
        <dbReference type="ChEBI" id="CHEBI:57986"/>
        <dbReference type="ChEBI" id="CHEBI:58210"/>
        <dbReference type="ChEBI" id="CHEBI:456216"/>
        <dbReference type="EC" id="2.7.1.26"/>
    </reaction>
</comment>
<evidence type="ECO:0000256" key="15">
    <source>
        <dbReference type="PIRNR" id="PIRNR004491"/>
    </source>
</evidence>
<keyword evidence="9 15" id="KW-0418">Kinase</keyword>
<evidence type="ECO:0000256" key="14">
    <source>
        <dbReference type="ARBA" id="ARBA00049494"/>
    </source>
</evidence>
<dbReference type="InterPro" id="IPR014729">
    <property type="entry name" value="Rossmann-like_a/b/a_fold"/>
</dbReference>
<dbReference type="Pfam" id="PF06574">
    <property type="entry name" value="FAD_syn"/>
    <property type="match status" value="1"/>
</dbReference>
<dbReference type="GO" id="GO:0008531">
    <property type="term" value="F:riboflavin kinase activity"/>
    <property type="evidence" value="ECO:0007669"/>
    <property type="project" value="UniProtKB-UniRule"/>
</dbReference>
<proteinExistence type="inferred from homology"/>
<keyword evidence="5 15" id="KW-0288">FMN</keyword>
<dbReference type="EMBL" id="SNZV01000005">
    <property type="protein sequence ID" value="TDS13030.1"/>
    <property type="molecule type" value="Genomic_DNA"/>
</dbReference>
<gene>
    <name evidence="17" type="ORF">B0I21_105162</name>
</gene>
<dbReference type="InterPro" id="IPR015864">
    <property type="entry name" value="FAD_synthase"/>
</dbReference>
<dbReference type="AlphaFoldDB" id="A0A4R7CXL7"/>
<name>A0A4R7CXL7_9SPHI</name>
<dbReference type="NCBIfam" id="TIGR00125">
    <property type="entry name" value="cyt_tran_rel"/>
    <property type="match status" value="1"/>
</dbReference>
<dbReference type="SUPFAM" id="SSF52374">
    <property type="entry name" value="Nucleotidylyl transferase"/>
    <property type="match status" value="1"/>
</dbReference>
<dbReference type="Gene3D" id="2.40.30.30">
    <property type="entry name" value="Riboflavin kinase-like"/>
    <property type="match status" value="1"/>
</dbReference>
<keyword evidence="8 15" id="KW-0547">Nucleotide-binding</keyword>
<dbReference type="InterPro" id="IPR015865">
    <property type="entry name" value="Riboflavin_kinase_bac/euk"/>
</dbReference>
<keyword evidence="18" id="KW-1185">Reference proteome</keyword>
<dbReference type="RefSeq" id="WP_133640538.1">
    <property type="nucleotide sequence ID" value="NZ_SNZV01000005.1"/>
</dbReference>
<evidence type="ECO:0000256" key="10">
    <source>
        <dbReference type="ARBA" id="ARBA00022827"/>
    </source>
</evidence>
<dbReference type="NCBIfam" id="NF004160">
    <property type="entry name" value="PRK05627.1-3"/>
    <property type="match status" value="1"/>
</dbReference>
<sequence>MKIYRSLDEFETLSNAVVTIGTFDGVHIGHQKILSKLKECANEIGGETVLLTFFPHPRLIINPNDDNLRLINDIEEKSHRLALSGIDHLIITPFTRDFSNQTPEEYISNVLVGKLGTKQIVIGYDHHFGKDRKGSIKDLKHFSEIYDYAVEQIPEQDIEDVAVSSTRIRESLIKGDIETANKYLGYPFELTGTVVRGDQIGREIGFPTANLNVHEAHKLIPAYGIYAVQAEIYPTVPFIETGDYIDPQPERIAKGMAYIGTRPTVDGMNRKIEINLLDFKDDIYTKTLRVKFLKFIRHDQWFESLHAMKEQIKDDEKSIRQFFDERDSF</sequence>
<dbReference type="EC" id="2.7.7.2" evidence="15"/>
<comment type="similarity">
    <text evidence="15">Belongs to the ribF family.</text>
</comment>